<name>A0A1F8DZ64_9BACT</name>
<dbReference type="EMBL" id="MGIS01000006">
    <property type="protein sequence ID" value="OGM93800.1"/>
    <property type="molecule type" value="Genomic_DNA"/>
</dbReference>
<accession>A0A1F8DZ64</accession>
<protein>
    <submittedName>
        <fullName evidence="1">Uncharacterized protein</fullName>
    </submittedName>
</protein>
<sequence length="242" mass="28260">MKQKMDMRKLAIALRKKGLSYNEIRQQVPISKSSLSLWLKHIRLSPKHRARLYTKQIQILSRGTPSQVKRRKREIALLNENARKEISLPLSLETHRFIGAALYWAEGSKTKNFEITNSDPVLIAFMTRWFERMFGVSPSTLKAYLNIYSQQNETEVKQFWSEITKIPIENFGKSFIKPASKGFKRNNLYYGTIKVYVPKGTDMRHKTFAWIQAALQDLVPAIESKILRWSHLKEVKRPPVNI</sequence>
<reference evidence="1 2" key="1">
    <citation type="journal article" date="2016" name="Nat. Commun.">
        <title>Thousands of microbial genomes shed light on interconnected biogeochemical processes in an aquifer system.</title>
        <authorList>
            <person name="Anantharaman K."/>
            <person name="Brown C.T."/>
            <person name="Hug L.A."/>
            <person name="Sharon I."/>
            <person name="Castelle C.J."/>
            <person name="Probst A.J."/>
            <person name="Thomas B.C."/>
            <person name="Singh A."/>
            <person name="Wilkins M.J."/>
            <person name="Karaoz U."/>
            <person name="Brodie E.L."/>
            <person name="Williams K.H."/>
            <person name="Hubbard S.S."/>
            <person name="Banfield J.F."/>
        </authorList>
    </citation>
    <scope>NUCLEOTIDE SEQUENCE [LARGE SCALE GENOMIC DNA]</scope>
</reference>
<organism evidence="1 2">
    <name type="scientific">Candidatus Wolfebacteria bacterium RIFCSPLOWO2_01_FULL_47_17b</name>
    <dbReference type="NCBI Taxonomy" id="1802558"/>
    <lineage>
        <taxon>Bacteria</taxon>
        <taxon>Candidatus Wolfeibacteriota</taxon>
    </lineage>
</organism>
<proteinExistence type="predicted"/>
<evidence type="ECO:0000313" key="1">
    <source>
        <dbReference type="EMBL" id="OGM93800.1"/>
    </source>
</evidence>
<evidence type="ECO:0000313" key="2">
    <source>
        <dbReference type="Proteomes" id="UP000177011"/>
    </source>
</evidence>
<comment type="caution">
    <text evidence="1">The sequence shown here is derived from an EMBL/GenBank/DDBJ whole genome shotgun (WGS) entry which is preliminary data.</text>
</comment>
<gene>
    <name evidence="1" type="ORF">A2935_02700</name>
</gene>
<dbReference type="Proteomes" id="UP000177011">
    <property type="component" value="Unassembled WGS sequence"/>
</dbReference>
<dbReference type="AlphaFoldDB" id="A0A1F8DZ64"/>